<feature type="region of interest" description="Disordered" evidence="1">
    <location>
        <begin position="1709"/>
        <end position="1814"/>
    </location>
</feature>
<feature type="compositionally biased region" description="Low complexity" evidence="1">
    <location>
        <begin position="914"/>
        <end position="925"/>
    </location>
</feature>
<feature type="region of interest" description="Disordered" evidence="1">
    <location>
        <begin position="408"/>
        <end position="430"/>
    </location>
</feature>
<feature type="compositionally biased region" description="Polar residues" evidence="1">
    <location>
        <begin position="1626"/>
        <end position="1647"/>
    </location>
</feature>
<feature type="region of interest" description="Disordered" evidence="1">
    <location>
        <begin position="2338"/>
        <end position="2375"/>
    </location>
</feature>
<name>A0A7I8WBC3_9ANNE</name>
<accession>A0A7I8WBC3</accession>
<feature type="region of interest" description="Disordered" evidence="1">
    <location>
        <begin position="176"/>
        <end position="197"/>
    </location>
</feature>
<feature type="compositionally biased region" description="Low complexity" evidence="1">
    <location>
        <begin position="488"/>
        <end position="501"/>
    </location>
</feature>
<feature type="compositionally biased region" description="Polar residues" evidence="1">
    <location>
        <begin position="1126"/>
        <end position="1139"/>
    </location>
</feature>
<feature type="compositionally biased region" description="Low complexity" evidence="1">
    <location>
        <begin position="1615"/>
        <end position="1625"/>
    </location>
</feature>
<feature type="region of interest" description="Disordered" evidence="1">
    <location>
        <begin position="1615"/>
        <end position="1656"/>
    </location>
</feature>
<feature type="region of interest" description="Disordered" evidence="1">
    <location>
        <begin position="1517"/>
        <end position="1541"/>
    </location>
</feature>
<feature type="region of interest" description="Disordered" evidence="1">
    <location>
        <begin position="793"/>
        <end position="839"/>
    </location>
</feature>
<evidence type="ECO:0000313" key="2">
    <source>
        <dbReference type="EMBL" id="CAD5125445.1"/>
    </source>
</evidence>
<feature type="region of interest" description="Disordered" evidence="1">
    <location>
        <begin position="482"/>
        <end position="523"/>
    </location>
</feature>
<feature type="compositionally biased region" description="Polar residues" evidence="1">
    <location>
        <begin position="2471"/>
        <end position="2515"/>
    </location>
</feature>
<feature type="compositionally biased region" description="Polar residues" evidence="1">
    <location>
        <begin position="1527"/>
        <end position="1540"/>
    </location>
</feature>
<feature type="region of interest" description="Disordered" evidence="1">
    <location>
        <begin position="1893"/>
        <end position="1927"/>
    </location>
</feature>
<evidence type="ECO:0000313" key="3">
    <source>
        <dbReference type="Proteomes" id="UP000549394"/>
    </source>
</evidence>
<feature type="compositionally biased region" description="Polar residues" evidence="1">
    <location>
        <begin position="1748"/>
        <end position="1776"/>
    </location>
</feature>
<feature type="region of interest" description="Disordered" evidence="1">
    <location>
        <begin position="654"/>
        <end position="717"/>
    </location>
</feature>
<feature type="compositionally biased region" description="Polar residues" evidence="1">
    <location>
        <begin position="733"/>
        <end position="757"/>
    </location>
</feature>
<organism evidence="2 3">
    <name type="scientific">Dimorphilus gyrociliatus</name>
    <dbReference type="NCBI Taxonomy" id="2664684"/>
    <lineage>
        <taxon>Eukaryota</taxon>
        <taxon>Metazoa</taxon>
        <taxon>Spiralia</taxon>
        <taxon>Lophotrochozoa</taxon>
        <taxon>Annelida</taxon>
        <taxon>Polychaeta</taxon>
        <taxon>Polychaeta incertae sedis</taxon>
        <taxon>Dinophilidae</taxon>
        <taxon>Dimorphilus</taxon>
    </lineage>
</organism>
<feature type="region of interest" description="Disordered" evidence="1">
    <location>
        <begin position="2121"/>
        <end position="2152"/>
    </location>
</feature>
<protein>
    <submittedName>
        <fullName evidence="2">DgyrCDS13663</fullName>
    </submittedName>
</protein>
<feature type="region of interest" description="Disordered" evidence="1">
    <location>
        <begin position="733"/>
        <end position="766"/>
    </location>
</feature>
<feature type="compositionally biased region" description="Basic residues" evidence="1">
    <location>
        <begin position="1782"/>
        <end position="1791"/>
    </location>
</feature>
<feature type="compositionally biased region" description="Polar residues" evidence="1">
    <location>
        <begin position="1910"/>
        <end position="1925"/>
    </location>
</feature>
<feature type="compositionally biased region" description="Polar residues" evidence="1">
    <location>
        <begin position="810"/>
        <end position="822"/>
    </location>
</feature>
<comment type="caution">
    <text evidence="2">The sequence shown here is derived from an EMBL/GenBank/DDBJ whole genome shotgun (WGS) entry which is preliminary data.</text>
</comment>
<feature type="compositionally biased region" description="Polar residues" evidence="1">
    <location>
        <begin position="1560"/>
        <end position="1570"/>
    </location>
</feature>
<feature type="compositionally biased region" description="Low complexity" evidence="1">
    <location>
        <begin position="1267"/>
        <end position="1278"/>
    </location>
</feature>
<keyword evidence="3" id="KW-1185">Reference proteome</keyword>
<reference evidence="2 3" key="1">
    <citation type="submission" date="2020-08" db="EMBL/GenBank/DDBJ databases">
        <authorList>
            <person name="Hejnol A."/>
        </authorList>
    </citation>
    <scope>NUCLEOTIDE SEQUENCE [LARGE SCALE GENOMIC DNA]</scope>
</reference>
<sequence length="2523" mass="277735">MAYSFTSNDTYEFLVDNDSEYSLACPHIFPIHPDFLAVEGLDIVDLVNFPPFDTKRVETLNNLSLKPEDVNLWLLLSSRLPPIDYHQDDISCDPVLSINDEVMPYEPHFRIDEWVYPAPDPDPDPEPLSLVVNNKKRKANSPTVRYRITKSRDDDCEAKETATEQHILTRDANNLLKHDSSLESQPPKDRLSSVTSSERQPIIGVTVLNKQEAVQQPAAYMDSIDESEVVQSLVDVTTSVNESSLQQPNIIATIVNESSLIEPTSLSTTVNEPPMIQQPTLNLATVSESSTIQPNNVIVAHINKSPVVKSNVILATVHKNQNMPYLLNVPVVNEPFTRQANSSAMTRMNCGATIEPSIFIKEPLILPSSMIVNGIPTIQPEVNTVDEPLPNLDESKEETGAMVNKVSLSTSNESPLIESPSADPKSSEGLMNQTRSVKDSFAVYNQQYTTINERPVKIQRTLAYTAQYVEVITEELTSAKSDSELQITELPNEPNTEPNNTFSDLNNNDKESHKESDESKEFANQREYTYPLLHHEYNSKSDPTGDMQFNVENVYSLPWKQISKLIDEGKNVNIVFRFKNNVGFRRARVIRRNIAKPLGSILYIPAPSVSNNRYKLPSRPNLIDKTINMKRNGPSNSINSGFNNFYNLAEGVNNNSSGTSTEPSINVSVRSASDTQQPSTSKPLSERENTIPRPVLIDITEDTPKNSPSCNFCPYEDLSSDDDNEIVKVIKLSQENSRVNPSDQVQSQSPSNHTQVYSSNPSSNALESSALTHSYNYTNSVSNSYEEAINNQERPLDLSLNRRTGESAVVSENSKQTTLENRSSTSQSTSTELSRNANSNKLNELLNSNSVLNQPEKVANIFNHSTQNISELNNDNQLHNPRIMDVSFISRRFQSGNLPDFPDTLSKDHMALNRTPSTPQRTSSSLQINNEPKSFMVVPDNNQGGSCNQTFMANFVPPHSQIQGYDLNQNALNNYHSLGLSGNYYQSNQNNTTLESRHLSISDENGNVSYGPFTNNAYGLSQNSVVNIAYNPDRIPDCSLCVSSFNATNDCQNPLSSLRNSVAAPISNTQFASYDVQNGNIINTGLEHASGYASNIDNRNQVGLNNFEDNKSFSFFSKSQDDSRSNMSPSGDSDASTDNNGEQSFYCNLNFDPSYFPSSILKNIPVSMLNRLMSNCPITTENSATTDTQVTYSAGHNNYQCNTSGIEVTSHSTQANVQQNVVATAIATATITTITTTSTTDSSFQSDNLHFLTMERNSKDTKSTTRGKSSMKNNSGNSQVSILESILKNSPKGNRKSSLKYSQQRTPIPRSEKIGRKSSTKINPRNQNGSKRTRGTATKATPKRYSKKQAKIASTCASYPILTSTESLLDIVDRRASNATTNTSPPPFTQNYNPTAPVQTTLNKNIRNTASTSQVDYPYYGKSNLSSNINSNWIYQTGSTQTSSQQIPPCHPTKLYSQYNTPSLTSNIDTGYVQQYPVKYLMNDQNKVAVTSSNAVSYTSTISSVGSTFIESTLDSTMQPDYPQQAPKPTSSTCSRSVEQPASIPPLKWILKGTSWERVSTTDNSQSTYDTGAADRSESVKAKISVPPLESTLCKDSQKCYSNLNLTQHIKGCISSSTSQKPDSSPLDSSISETIQQSQPNSSFPQTNENFSSNINSSPIIENVVTKKSSSNPTCTKPKKSSISSICSIKPVTRTPSVKSIASDYVQENAPGLQRSEKEPIPKNNSNSNPQSTTAQSLKMVICKRNGKTYSNPGQLKSNTSTSNIERVTVAKNTANPPVKPVSRRKGRKSSRYQSEEPEGNTASNAKPNVVDPKTTVVPPLKLFICKKDGKSYLNSATLLSKNNLSSRVDSATVASSNTSLMKSNASKQTRKSTFESVESNTIDEIVNNSKVRRKVRKNSLDPAHKTKYLPNTQIPDTSASSSSCGRDITVPPVESLFLDKEKTLSQSKSLPQTDTKQLEDTASNSDNDSSDRDSTTSLFESLSKKYRNEDFSGVPLKMNYQYYLELPSDSEYYQDKNTREKKTVEDDSSSLADEYTFHNNTWQPSYTAFRPAEYPVSENNWPGPYSAKNYLQNATSQNLTSTASYSSVQKPIVSTLPAVEYNTCLQNSSYISYPQYATESQTSTTSSNPTKQCTANSPAVSLSNTNIQQNNSSDAPLRVAYPEYTKESSSFEFAQLNTPASLAVSSSNSSNQQNCPADDPPTAMYPHCAHESCTFCSSFNSVQLITPALLSEALPITTSQQKSSQDAQFEATYPIYYTLSASASSNVSTSSSVSSPYRDHGSADVPYQITYPQYTTHIQYTGQNDITSANTRSVEQSALSLAAPECYSDGNNWQSLSPDSTVATYPQNTKQSRNDSGGGRNCNSSVTESRTKQNIGIPPVETILNKDQYKLYSNMEATADYRRPIPPVESILSSRWKFSNPTTKTCISSVTSNCAERTTTTLSTAGRDLKNATKNIEHSSTGKDNMKKPFQNTQSTSSNLAVSTNTNRIQVSTSISSHNDNVQSGTATHNADESQATEDTNE</sequence>
<feature type="compositionally biased region" description="Polar residues" evidence="1">
    <location>
        <begin position="1320"/>
        <end position="1339"/>
    </location>
</feature>
<feature type="region of interest" description="Disordered" evidence="1">
    <location>
        <begin position="1117"/>
        <end position="1139"/>
    </location>
</feature>
<dbReference type="EMBL" id="CAJFCJ010000026">
    <property type="protein sequence ID" value="CAD5125445.1"/>
    <property type="molecule type" value="Genomic_DNA"/>
</dbReference>
<feature type="region of interest" description="Disordered" evidence="1">
    <location>
        <begin position="1251"/>
        <end position="1346"/>
    </location>
</feature>
<dbReference type="Proteomes" id="UP000549394">
    <property type="component" value="Unassembled WGS sequence"/>
</dbReference>
<feature type="compositionally biased region" description="Basic and acidic residues" evidence="1">
    <location>
        <begin position="176"/>
        <end position="191"/>
    </location>
</feature>
<feature type="compositionally biased region" description="Polar residues" evidence="1">
    <location>
        <begin position="654"/>
        <end position="683"/>
    </location>
</feature>
<feature type="compositionally biased region" description="Polar residues" evidence="1">
    <location>
        <begin position="1723"/>
        <end position="1737"/>
    </location>
</feature>
<feature type="region of interest" description="Disordered" evidence="1">
    <location>
        <begin position="1560"/>
        <end position="1580"/>
    </location>
</feature>
<feature type="compositionally biased region" description="Polar residues" evidence="1">
    <location>
        <begin position="1279"/>
        <end position="1292"/>
    </location>
</feature>
<feature type="compositionally biased region" description="Basic and acidic residues" evidence="1">
    <location>
        <begin position="507"/>
        <end position="523"/>
    </location>
</feature>
<proteinExistence type="predicted"/>
<feature type="compositionally biased region" description="Low complexity" evidence="1">
    <location>
        <begin position="823"/>
        <end position="839"/>
    </location>
</feature>
<feature type="region of interest" description="Disordered" evidence="1">
    <location>
        <begin position="2451"/>
        <end position="2523"/>
    </location>
</feature>
<feature type="compositionally biased region" description="Basic and acidic residues" evidence="1">
    <location>
        <begin position="2451"/>
        <end position="2468"/>
    </location>
</feature>
<feature type="compositionally biased region" description="Polar residues" evidence="1">
    <location>
        <begin position="1945"/>
        <end position="1956"/>
    </location>
</feature>
<gene>
    <name evidence="2" type="ORF">DGYR_LOCUS12821</name>
</gene>
<feature type="region of interest" description="Disordered" evidence="1">
    <location>
        <begin position="900"/>
        <end position="926"/>
    </location>
</feature>
<evidence type="ECO:0000256" key="1">
    <source>
        <dbReference type="SAM" id="MobiDB-lite"/>
    </source>
</evidence>
<feature type="region of interest" description="Disordered" evidence="1">
    <location>
        <begin position="1943"/>
        <end position="1977"/>
    </location>
</feature>